<evidence type="ECO:0000313" key="3">
    <source>
        <dbReference type="Proteomes" id="UP000663870"/>
    </source>
</evidence>
<proteinExistence type="predicted"/>
<dbReference type="AlphaFoldDB" id="A0A816FSS3"/>
<comment type="caution">
    <text evidence="2">The sequence shown here is derived from an EMBL/GenBank/DDBJ whole genome shotgun (WGS) entry which is preliminary data.</text>
</comment>
<dbReference type="EMBL" id="CAJNOH010012003">
    <property type="protein sequence ID" value="CAF1531184.1"/>
    <property type="molecule type" value="Genomic_DNA"/>
</dbReference>
<reference evidence="2" key="1">
    <citation type="submission" date="2021-02" db="EMBL/GenBank/DDBJ databases">
        <authorList>
            <person name="Nowell W R."/>
        </authorList>
    </citation>
    <scope>NUCLEOTIDE SEQUENCE</scope>
</reference>
<protein>
    <submittedName>
        <fullName evidence="2">Uncharacterized protein</fullName>
    </submittedName>
</protein>
<evidence type="ECO:0000313" key="2">
    <source>
        <dbReference type="EMBL" id="CAF1665609.1"/>
    </source>
</evidence>
<sequence>MAHTGGDSFVKDSVITDDNETMIVGDDRRVIVDNNDPTIIRSKNKVLIPINNEPFLVDFSYFQSNKGNKNRIFCSNKGNKQ</sequence>
<gene>
    <name evidence="2" type="ORF">JXQ802_LOCUS56758</name>
    <name evidence="1" type="ORF">PYM288_LOCUS40182</name>
</gene>
<accession>A0A816FSS3</accession>
<organism evidence="2 3">
    <name type="scientific">Rotaria sordida</name>
    <dbReference type="NCBI Taxonomy" id="392033"/>
    <lineage>
        <taxon>Eukaryota</taxon>
        <taxon>Metazoa</taxon>
        <taxon>Spiralia</taxon>
        <taxon>Gnathifera</taxon>
        <taxon>Rotifera</taxon>
        <taxon>Eurotatoria</taxon>
        <taxon>Bdelloidea</taxon>
        <taxon>Philodinida</taxon>
        <taxon>Philodinidae</taxon>
        <taxon>Rotaria</taxon>
    </lineage>
</organism>
<dbReference type="Proteomes" id="UP000663854">
    <property type="component" value="Unassembled WGS sequence"/>
</dbReference>
<dbReference type="Proteomes" id="UP000663870">
    <property type="component" value="Unassembled WGS sequence"/>
</dbReference>
<name>A0A816FSS3_9BILA</name>
<dbReference type="EMBL" id="CAJNOL010013870">
    <property type="protein sequence ID" value="CAF1665609.1"/>
    <property type="molecule type" value="Genomic_DNA"/>
</dbReference>
<evidence type="ECO:0000313" key="1">
    <source>
        <dbReference type="EMBL" id="CAF1531184.1"/>
    </source>
</evidence>
<keyword evidence="3" id="KW-1185">Reference proteome</keyword>